<accession>A0ABD3PQ06</accession>
<name>A0ABD3PQ06_9STRA</name>
<evidence type="ECO:0000256" key="1">
    <source>
        <dbReference type="SAM" id="MobiDB-lite"/>
    </source>
</evidence>
<feature type="region of interest" description="Disordered" evidence="1">
    <location>
        <begin position="25"/>
        <end position="45"/>
    </location>
</feature>
<dbReference type="EMBL" id="JABMIG020000132">
    <property type="protein sequence ID" value="KAL3790145.1"/>
    <property type="molecule type" value="Genomic_DNA"/>
</dbReference>
<evidence type="ECO:0000313" key="3">
    <source>
        <dbReference type="EMBL" id="KAL3790145.1"/>
    </source>
</evidence>
<feature type="signal peptide" evidence="2">
    <location>
        <begin position="1"/>
        <end position="18"/>
    </location>
</feature>
<evidence type="ECO:0000256" key="2">
    <source>
        <dbReference type="SAM" id="SignalP"/>
    </source>
</evidence>
<dbReference type="Proteomes" id="UP001516023">
    <property type="component" value="Unassembled WGS sequence"/>
</dbReference>
<keyword evidence="4" id="KW-1185">Reference proteome</keyword>
<feature type="chain" id="PRO_5044853609" evidence="2">
    <location>
        <begin position="19"/>
        <end position="130"/>
    </location>
</feature>
<dbReference type="AlphaFoldDB" id="A0ABD3PQ06"/>
<reference evidence="3 4" key="1">
    <citation type="journal article" date="2020" name="G3 (Bethesda)">
        <title>Improved Reference Genome for Cyclotella cryptica CCMP332, a Model for Cell Wall Morphogenesis, Salinity Adaptation, and Lipid Production in Diatoms (Bacillariophyta).</title>
        <authorList>
            <person name="Roberts W.R."/>
            <person name="Downey K.M."/>
            <person name="Ruck E.C."/>
            <person name="Traller J.C."/>
            <person name="Alverson A.J."/>
        </authorList>
    </citation>
    <scope>NUCLEOTIDE SEQUENCE [LARGE SCALE GENOMIC DNA]</scope>
    <source>
        <strain evidence="3 4">CCMP332</strain>
    </source>
</reference>
<sequence length="130" mass="13908">MNFFKIICMIGLLSTAKCQVDAKSSKAAHSDGQVESYKSKSAKDAGSTLEMSVGSKFLHNSGKARKDMSMSIGANLGSAKSGKETETMHDMSMSTVKSGKPKSSKTMSISYLRSKTHAKMSKSNISMPLN</sequence>
<proteinExistence type="predicted"/>
<keyword evidence="2" id="KW-0732">Signal</keyword>
<evidence type="ECO:0000313" key="4">
    <source>
        <dbReference type="Proteomes" id="UP001516023"/>
    </source>
</evidence>
<organism evidence="3 4">
    <name type="scientific">Cyclotella cryptica</name>
    <dbReference type="NCBI Taxonomy" id="29204"/>
    <lineage>
        <taxon>Eukaryota</taxon>
        <taxon>Sar</taxon>
        <taxon>Stramenopiles</taxon>
        <taxon>Ochrophyta</taxon>
        <taxon>Bacillariophyta</taxon>
        <taxon>Coscinodiscophyceae</taxon>
        <taxon>Thalassiosirophycidae</taxon>
        <taxon>Stephanodiscales</taxon>
        <taxon>Stephanodiscaceae</taxon>
        <taxon>Cyclotella</taxon>
    </lineage>
</organism>
<protein>
    <submittedName>
        <fullName evidence="3">Uncharacterized protein</fullName>
    </submittedName>
</protein>
<gene>
    <name evidence="3" type="ORF">HJC23_009582</name>
</gene>
<feature type="region of interest" description="Disordered" evidence="1">
    <location>
        <begin position="74"/>
        <end position="107"/>
    </location>
</feature>
<comment type="caution">
    <text evidence="3">The sequence shown here is derived from an EMBL/GenBank/DDBJ whole genome shotgun (WGS) entry which is preliminary data.</text>
</comment>